<dbReference type="EMBL" id="BMKP01000005">
    <property type="protein sequence ID" value="GGF14212.1"/>
    <property type="molecule type" value="Genomic_DNA"/>
</dbReference>
<evidence type="ECO:0000313" key="2">
    <source>
        <dbReference type="EMBL" id="GGF14212.1"/>
    </source>
</evidence>
<comment type="caution">
    <text evidence="2">The sequence shown here is derived from an EMBL/GenBank/DDBJ whole genome shotgun (WGS) entry which is preliminary data.</text>
</comment>
<evidence type="ECO:0000256" key="1">
    <source>
        <dbReference type="SAM" id="Phobius"/>
    </source>
</evidence>
<protein>
    <recommendedName>
        <fullName evidence="4">Phage abortive infection protein</fullName>
    </recommendedName>
</protein>
<name>A0ABQ1UCR3_9FLAO</name>
<dbReference type="InterPro" id="IPR031709">
    <property type="entry name" value="PutAbiC"/>
</dbReference>
<organism evidence="2 3">
    <name type="scientific">Flavobacterium limi</name>
    <dbReference type="NCBI Taxonomy" id="2045105"/>
    <lineage>
        <taxon>Bacteria</taxon>
        <taxon>Pseudomonadati</taxon>
        <taxon>Bacteroidota</taxon>
        <taxon>Flavobacteriia</taxon>
        <taxon>Flavobacteriales</taxon>
        <taxon>Flavobacteriaceae</taxon>
        <taxon>Flavobacterium</taxon>
    </lineage>
</organism>
<gene>
    <name evidence="2" type="ORF">GCM10011518_24350</name>
</gene>
<dbReference type="Pfam" id="PF16872">
    <property type="entry name" value="putAbiC"/>
    <property type="match status" value="1"/>
</dbReference>
<evidence type="ECO:0000313" key="3">
    <source>
        <dbReference type="Proteomes" id="UP000655016"/>
    </source>
</evidence>
<keyword evidence="3" id="KW-1185">Reference proteome</keyword>
<dbReference type="Proteomes" id="UP000655016">
    <property type="component" value="Unassembled WGS sequence"/>
</dbReference>
<keyword evidence="1" id="KW-0812">Transmembrane</keyword>
<feature type="transmembrane region" description="Helical" evidence="1">
    <location>
        <begin position="30"/>
        <end position="49"/>
    </location>
</feature>
<keyword evidence="1" id="KW-0472">Membrane</keyword>
<sequence length="331" mass="39164">MFVAEAKNKDLNFTATGNIGDTIGGLMNPFVAIAGILVTFLAFYIQFSFNKFQINLFKHQWDDTQEKYEKDKFENQFYEMLRLHKENVNDLTLTTKKIIVHSQDNTEIVENTFSGRRVFEYIINEMELILIVAIASFKDEGLSDKKLINEAYGVLFHGLHSFDLGKHKFFENLKILQINIDTLNYENFNKSLSEISGEKVSIAHKIDYPIFKGYSSQLGHYYRHLYQTVKFVVSQSEDRVTYEEKRNLLRILRAQMSDIEQALLFYNWYSGFGKQWEDETNKYFTDYRMIHNLYDDLLHLGIKLEDIFNFTSGYRKEKDRENDSLFQSQDW</sequence>
<reference evidence="3" key="1">
    <citation type="journal article" date="2019" name="Int. J. Syst. Evol. Microbiol.">
        <title>The Global Catalogue of Microorganisms (GCM) 10K type strain sequencing project: providing services to taxonomists for standard genome sequencing and annotation.</title>
        <authorList>
            <consortium name="The Broad Institute Genomics Platform"/>
            <consortium name="The Broad Institute Genome Sequencing Center for Infectious Disease"/>
            <person name="Wu L."/>
            <person name="Ma J."/>
        </authorList>
    </citation>
    <scope>NUCLEOTIDE SEQUENCE [LARGE SCALE GENOMIC DNA]</scope>
    <source>
        <strain evidence="3">CGMCC 1.16060</strain>
    </source>
</reference>
<keyword evidence="1" id="KW-1133">Transmembrane helix</keyword>
<accession>A0ABQ1UCR3</accession>
<evidence type="ECO:0008006" key="4">
    <source>
        <dbReference type="Google" id="ProtNLM"/>
    </source>
</evidence>
<proteinExistence type="predicted"/>